<organism evidence="2 3">
    <name type="scientific">Emydomyces testavorans</name>
    <dbReference type="NCBI Taxonomy" id="2070801"/>
    <lineage>
        <taxon>Eukaryota</taxon>
        <taxon>Fungi</taxon>
        <taxon>Dikarya</taxon>
        <taxon>Ascomycota</taxon>
        <taxon>Pezizomycotina</taxon>
        <taxon>Eurotiomycetes</taxon>
        <taxon>Eurotiomycetidae</taxon>
        <taxon>Onygenales</taxon>
        <taxon>Nannizziopsiaceae</taxon>
        <taxon>Emydomyces</taxon>
    </lineage>
</organism>
<proteinExistence type="predicted"/>
<feature type="region of interest" description="Disordered" evidence="1">
    <location>
        <begin position="66"/>
        <end position="113"/>
    </location>
</feature>
<protein>
    <submittedName>
        <fullName evidence="2">Uncharacterized protein</fullName>
    </submittedName>
</protein>
<evidence type="ECO:0000256" key="1">
    <source>
        <dbReference type="SAM" id="MobiDB-lite"/>
    </source>
</evidence>
<feature type="compositionally biased region" description="Low complexity" evidence="1">
    <location>
        <begin position="73"/>
        <end position="88"/>
    </location>
</feature>
<gene>
    <name evidence="2" type="ORF">PRK78_007534</name>
</gene>
<reference evidence="2" key="1">
    <citation type="submission" date="2023-03" db="EMBL/GenBank/DDBJ databases">
        <title>Emydomyces testavorans Genome Sequence.</title>
        <authorList>
            <person name="Hoyer L."/>
        </authorList>
    </citation>
    <scope>NUCLEOTIDE SEQUENCE</scope>
    <source>
        <strain evidence="2">16-2883</strain>
    </source>
</reference>
<keyword evidence="3" id="KW-1185">Reference proteome</keyword>
<evidence type="ECO:0000313" key="3">
    <source>
        <dbReference type="Proteomes" id="UP001219355"/>
    </source>
</evidence>
<accession>A0AAF0DND5</accession>
<dbReference type="EMBL" id="CP120631">
    <property type="protein sequence ID" value="WEW62034.1"/>
    <property type="molecule type" value="Genomic_DNA"/>
</dbReference>
<name>A0AAF0DND5_9EURO</name>
<dbReference type="Proteomes" id="UP001219355">
    <property type="component" value="Chromosome 5"/>
</dbReference>
<evidence type="ECO:0000313" key="2">
    <source>
        <dbReference type="EMBL" id="WEW62034.1"/>
    </source>
</evidence>
<sequence length="113" mass="12300">MASGSTDIPGVFALIDASTNLENNAPNLAGYLGLDKTDDLWRLLSNSKATLAAYYNARKAHFRTDCNPPGQLRMASSSRSKMAPSPSSTMWPQKSPHRNLYIREATVPENMAG</sequence>
<dbReference type="AlphaFoldDB" id="A0AAF0DND5"/>